<reference evidence="1" key="1">
    <citation type="submission" date="2021-06" db="EMBL/GenBank/DDBJ databases">
        <authorList>
            <person name="Kallberg Y."/>
            <person name="Tangrot J."/>
            <person name="Rosling A."/>
        </authorList>
    </citation>
    <scope>NUCLEOTIDE SEQUENCE</scope>
    <source>
        <strain evidence="1">28 12/20/2015</strain>
    </source>
</reference>
<evidence type="ECO:0000313" key="2">
    <source>
        <dbReference type="Proteomes" id="UP000789366"/>
    </source>
</evidence>
<name>A0ACA9M999_9GLOM</name>
<comment type="caution">
    <text evidence="1">The sequence shown here is derived from an EMBL/GenBank/DDBJ whole genome shotgun (WGS) entry which is preliminary data.</text>
</comment>
<proteinExistence type="predicted"/>
<feature type="non-terminal residue" evidence="1">
    <location>
        <position position="147"/>
    </location>
</feature>
<evidence type="ECO:0000313" key="1">
    <source>
        <dbReference type="EMBL" id="CAG8578229.1"/>
    </source>
</evidence>
<organism evidence="1 2">
    <name type="scientific">Cetraspora pellucida</name>
    <dbReference type="NCBI Taxonomy" id="1433469"/>
    <lineage>
        <taxon>Eukaryota</taxon>
        <taxon>Fungi</taxon>
        <taxon>Fungi incertae sedis</taxon>
        <taxon>Mucoromycota</taxon>
        <taxon>Glomeromycotina</taxon>
        <taxon>Glomeromycetes</taxon>
        <taxon>Diversisporales</taxon>
        <taxon>Gigasporaceae</taxon>
        <taxon>Cetraspora</taxon>
    </lineage>
</organism>
<protein>
    <submittedName>
        <fullName evidence="1">15217_t:CDS:1</fullName>
    </submittedName>
</protein>
<keyword evidence="2" id="KW-1185">Reference proteome</keyword>
<gene>
    <name evidence="1" type="ORF">SPELUC_LOCUS6260</name>
</gene>
<dbReference type="Proteomes" id="UP000789366">
    <property type="component" value="Unassembled WGS sequence"/>
</dbReference>
<sequence>MTKAESLTKWFKFGKTCSKEEFKALTSSYPKVDFEILPNLNRLGENGSLTTSAQMANLNKIMPGYFGPKGLEIIADKLSEIFINTGIIGNFNCMPQTPIEYLFEVMVPETAVHLIIADLECEYVDATKIIEDSVAYGSIVNPLDKKP</sequence>
<dbReference type="EMBL" id="CAJVPW010007195">
    <property type="protein sequence ID" value="CAG8578229.1"/>
    <property type="molecule type" value="Genomic_DNA"/>
</dbReference>
<accession>A0ACA9M999</accession>